<keyword evidence="2" id="KW-0479">Metal-binding</keyword>
<feature type="region of interest" description="Disordered" evidence="4">
    <location>
        <begin position="452"/>
        <end position="496"/>
    </location>
</feature>
<name>A0ABX6IGZ3_9ACTN</name>
<dbReference type="PANTHER" id="PTHR45953">
    <property type="entry name" value="IDURONATE 2-SULFATASE"/>
    <property type="match status" value="1"/>
</dbReference>
<evidence type="ECO:0000313" key="6">
    <source>
        <dbReference type="EMBL" id="QHN34565.1"/>
    </source>
</evidence>
<evidence type="ECO:0000259" key="5">
    <source>
        <dbReference type="Pfam" id="PF00884"/>
    </source>
</evidence>
<proteinExistence type="inferred from homology"/>
<accession>A0ABX6IGZ3</accession>
<dbReference type="InterPro" id="IPR000917">
    <property type="entry name" value="Sulfatase_N"/>
</dbReference>
<gene>
    <name evidence="6" type="ORF">GII31_06275</name>
</gene>
<evidence type="ECO:0000256" key="1">
    <source>
        <dbReference type="ARBA" id="ARBA00008779"/>
    </source>
</evidence>
<dbReference type="CDD" id="cd16027">
    <property type="entry name" value="SGSH"/>
    <property type="match status" value="1"/>
</dbReference>
<comment type="similarity">
    <text evidence="1">Belongs to the sulfatase family.</text>
</comment>
<dbReference type="InterPro" id="IPR024607">
    <property type="entry name" value="Sulfatase_CS"/>
</dbReference>
<evidence type="ECO:0000256" key="4">
    <source>
        <dbReference type="SAM" id="MobiDB-lite"/>
    </source>
</evidence>
<dbReference type="PANTHER" id="PTHR45953:SF1">
    <property type="entry name" value="IDURONATE 2-SULFATASE"/>
    <property type="match status" value="1"/>
</dbReference>
<evidence type="ECO:0000256" key="2">
    <source>
        <dbReference type="ARBA" id="ARBA00022723"/>
    </source>
</evidence>
<dbReference type="Pfam" id="PF00884">
    <property type="entry name" value="Sulfatase"/>
    <property type="match status" value="1"/>
</dbReference>
<organism evidence="6 7">
    <name type="scientific">Gordonia pseudamarae</name>
    <dbReference type="NCBI Taxonomy" id="2831662"/>
    <lineage>
        <taxon>Bacteria</taxon>
        <taxon>Bacillati</taxon>
        <taxon>Actinomycetota</taxon>
        <taxon>Actinomycetes</taxon>
        <taxon>Mycobacteriales</taxon>
        <taxon>Gordoniaceae</taxon>
        <taxon>Gordonia</taxon>
    </lineage>
</organism>
<dbReference type="InterPro" id="IPR017850">
    <property type="entry name" value="Alkaline_phosphatase_core_sf"/>
</dbReference>
<keyword evidence="7" id="KW-1185">Reference proteome</keyword>
<feature type="compositionally biased region" description="Basic and acidic residues" evidence="4">
    <location>
        <begin position="484"/>
        <end position="496"/>
    </location>
</feature>
<dbReference type="Gene3D" id="3.40.720.10">
    <property type="entry name" value="Alkaline Phosphatase, subunit A"/>
    <property type="match status" value="1"/>
</dbReference>
<sequence length="496" mass="53680">MADDTRVTGERSGANVIFVHWHDLGRHLACYGAVGVQSPVLDQLAADGVLLTSAHATAPLCSPARGSLFTGQYPHRNGLVGLAHHGFAYRPGVRTLPSLLSEHGYRTVLFGMQHESTDPSSLGFGTIDVSDSRCDYVVERATEWIDDDGVGDQPFFLTAGFFETHRPYPEDEYPPADPDAIGVPDFLPDTADVRADLAGLHGSIAKADAAVGRLLDAIERAGLADNTWIVFATDHGLAFPRAKSTLYAEGTGISFIIRPPRVLAHRGSVYDGLFSGVDLTPTLLDLLGLPIPADLDGLSHARELLADSTPAPPQPASPAGDGPVRTAVFTEKTYHDAFDPIRAIRTRDFSYIENLAPRPQLLLPLDIADSLSARSLDPQSTIVPRAQRELYDLRFDPHERNNLAGNPTYADIEAELAGRLAQWRSRTGDTLPGTAVGTEIAAEFMRAWMARSADKEPGEEALPSRRPLGSRRELAGEITTERVSSARRDMDSARTP</sequence>
<feature type="domain" description="Sulfatase N-terminal" evidence="5">
    <location>
        <begin position="15"/>
        <end position="288"/>
    </location>
</feature>
<evidence type="ECO:0000313" key="7">
    <source>
        <dbReference type="Proteomes" id="UP001059836"/>
    </source>
</evidence>
<keyword evidence="3" id="KW-0378">Hydrolase</keyword>
<protein>
    <submittedName>
        <fullName evidence="6">Sulfatase-like hydrolase/transferase</fullName>
    </submittedName>
</protein>
<reference evidence="6" key="1">
    <citation type="journal article" date="2021" name="Nat. Microbiol.">
        <title>Cocultivation of an ultrasmall environmental parasitic bacterium with lytic ability against bacteria associated with wastewater foams.</title>
        <authorList>
            <person name="Batinovic S."/>
            <person name="Rose J.J.A."/>
            <person name="Ratcliffe J."/>
            <person name="Seviour R.J."/>
            <person name="Petrovski S."/>
        </authorList>
    </citation>
    <scope>NUCLEOTIDE SEQUENCE</scope>
    <source>
        <strain evidence="6">CON9</strain>
    </source>
</reference>
<dbReference type="EMBL" id="CP045809">
    <property type="protein sequence ID" value="QHN34565.1"/>
    <property type="molecule type" value="Genomic_DNA"/>
</dbReference>
<dbReference type="RefSeq" id="WP_213247807.1">
    <property type="nucleotide sequence ID" value="NZ_CP045806.1"/>
</dbReference>
<evidence type="ECO:0000256" key="3">
    <source>
        <dbReference type="ARBA" id="ARBA00022801"/>
    </source>
</evidence>
<dbReference type="Proteomes" id="UP001059836">
    <property type="component" value="Chromosome"/>
</dbReference>
<dbReference type="SUPFAM" id="SSF53649">
    <property type="entry name" value="Alkaline phosphatase-like"/>
    <property type="match status" value="1"/>
</dbReference>
<dbReference type="PROSITE" id="PS00523">
    <property type="entry name" value="SULFATASE_1"/>
    <property type="match status" value="1"/>
</dbReference>